<comment type="caution">
    <text evidence="1">The sequence shown here is derived from an EMBL/GenBank/DDBJ whole genome shotgun (WGS) entry which is preliminary data.</text>
</comment>
<protein>
    <submittedName>
        <fullName evidence="1">Uncharacterized protein</fullName>
    </submittedName>
</protein>
<dbReference type="Proteomes" id="UP001283361">
    <property type="component" value="Unassembled WGS sequence"/>
</dbReference>
<organism evidence="1 2">
    <name type="scientific">Elysia crispata</name>
    <name type="common">lettuce slug</name>
    <dbReference type="NCBI Taxonomy" id="231223"/>
    <lineage>
        <taxon>Eukaryota</taxon>
        <taxon>Metazoa</taxon>
        <taxon>Spiralia</taxon>
        <taxon>Lophotrochozoa</taxon>
        <taxon>Mollusca</taxon>
        <taxon>Gastropoda</taxon>
        <taxon>Heterobranchia</taxon>
        <taxon>Euthyneura</taxon>
        <taxon>Panpulmonata</taxon>
        <taxon>Sacoglossa</taxon>
        <taxon>Placobranchoidea</taxon>
        <taxon>Plakobranchidae</taxon>
        <taxon>Elysia</taxon>
    </lineage>
</organism>
<keyword evidence="2" id="KW-1185">Reference proteome</keyword>
<reference evidence="1" key="1">
    <citation type="journal article" date="2023" name="G3 (Bethesda)">
        <title>A reference genome for the long-term kleptoplast-retaining sea slug Elysia crispata morphotype clarki.</title>
        <authorList>
            <person name="Eastman K.E."/>
            <person name="Pendleton A.L."/>
            <person name="Shaikh M.A."/>
            <person name="Suttiyut T."/>
            <person name="Ogas R."/>
            <person name="Tomko P."/>
            <person name="Gavelis G."/>
            <person name="Widhalm J.R."/>
            <person name="Wisecaver J.H."/>
        </authorList>
    </citation>
    <scope>NUCLEOTIDE SEQUENCE</scope>
    <source>
        <strain evidence="1">ECLA1</strain>
    </source>
</reference>
<sequence>MKAFFLTEDADLKPNNESKIKSRKRRLLKDVAATVKDKVTHTESGYDGSVCLIRHSPFWVHKLLKNTYVMSSTS</sequence>
<accession>A0AAE0ZYP8</accession>
<gene>
    <name evidence="1" type="ORF">RRG08_021822</name>
</gene>
<proteinExistence type="predicted"/>
<evidence type="ECO:0000313" key="1">
    <source>
        <dbReference type="EMBL" id="KAK3777712.1"/>
    </source>
</evidence>
<name>A0AAE0ZYP8_9GAST</name>
<dbReference type="AlphaFoldDB" id="A0AAE0ZYP8"/>
<evidence type="ECO:0000313" key="2">
    <source>
        <dbReference type="Proteomes" id="UP001283361"/>
    </source>
</evidence>
<dbReference type="EMBL" id="JAWDGP010003066">
    <property type="protein sequence ID" value="KAK3777712.1"/>
    <property type="molecule type" value="Genomic_DNA"/>
</dbReference>